<feature type="transmembrane region" description="Helical" evidence="1">
    <location>
        <begin position="7"/>
        <end position="26"/>
    </location>
</feature>
<proteinExistence type="predicted"/>
<keyword evidence="1" id="KW-0472">Membrane</keyword>
<dbReference type="Proteomes" id="UP000324327">
    <property type="component" value="Unassembled WGS sequence"/>
</dbReference>
<feature type="transmembrane region" description="Helical" evidence="1">
    <location>
        <begin position="32"/>
        <end position="50"/>
    </location>
</feature>
<feature type="transmembrane region" description="Helical" evidence="1">
    <location>
        <begin position="363"/>
        <end position="382"/>
    </location>
</feature>
<reference evidence="4 6" key="4">
    <citation type="submission" date="2019-08" db="EMBL/GenBank/DDBJ databases">
        <authorList>
            <person name="Duncan S."/>
            <person name="Walker A."/>
        </authorList>
    </citation>
    <scope>NUCLEOTIDE SEQUENCE [LARGE SCALE GENOMIC DNA]</scope>
    <source>
        <strain evidence="4 6">T3WBe13</strain>
    </source>
</reference>
<reference evidence="4 6" key="5">
    <citation type="submission" date="2019-09" db="EMBL/GenBank/DDBJ databases">
        <title>Strain-level analysis of Eubacterium rectale using genomes from metagenomes.</title>
        <authorList>
            <person name="Karcher N."/>
            <person name="Segata N."/>
        </authorList>
    </citation>
    <scope>NUCLEOTIDE SEQUENCE [LARGE SCALE GENOMIC DNA]</scope>
    <source>
        <strain evidence="4 6">T3WBe13</strain>
    </source>
</reference>
<organism evidence="2 5">
    <name type="scientific">Agathobacter rectalis</name>
    <dbReference type="NCBI Taxonomy" id="39491"/>
    <lineage>
        <taxon>Bacteria</taxon>
        <taxon>Bacillati</taxon>
        <taxon>Bacillota</taxon>
        <taxon>Clostridia</taxon>
        <taxon>Lachnospirales</taxon>
        <taxon>Lachnospiraceae</taxon>
        <taxon>Agathobacter</taxon>
    </lineage>
</organism>
<dbReference type="EMBL" id="CVRQ01000025">
    <property type="protein sequence ID" value="CRL39938.1"/>
    <property type="molecule type" value="Genomic_DNA"/>
</dbReference>
<feature type="transmembrane region" description="Helical" evidence="1">
    <location>
        <begin position="62"/>
        <end position="82"/>
    </location>
</feature>
<reference evidence="2" key="2">
    <citation type="submission" date="2015-05" db="EMBL/GenBank/DDBJ databases">
        <authorList>
            <person name="Wang D.B."/>
            <person name="Wang M."/>
        </authorList>
    </citation>
    <scope>NUCLEOTIDE SEQUENCE [LARGE SCALE GENOMIC DNA]</scope>
    <source>
        <strain evidence="2">T1-815</strain>
    </source>
</reference>
<dbReference type="RefSeq" id="WP_055062224.1">
    <property type="nucleotide sequence ID" value="NZ_CP100127.1"/>
</dbReference>
<dbReference type="Proteomes" id="UP000049472">
    <property type="component" value="Unassembled WGS sequence"/>
</dbReference>
<dbReference type="Proteomes" id="UP000465607">
    <property type="component" value="Unassembled WGS sequence"/>
</dbReference>
<evidence type="ECO:0000313" key="3">
    <source>
        <dbReference type="EMBL" id="MSD27687.1"/>
    </source>
</evidence>
<dbReference type="EMBL" id="WKQV01000017">
    <property type="protein sequence ID" value="MSD27687.1"/>
    <property type="molecule type" value="Genomic_DNA"/>
</dbReference>
<evidence type="ECO:0000313" key="2">
    <source>
        <dbReference type="EMBL" id="CRL39938.1"/>
    </source>
</evidence>
<sequence length="420" mass="47766">MEWLTLFIYILIIFFNIFFDKFIPYANYTDELICLLFMAIAIVYICKDKGKVAVNKEQKNSILCILLVLFIGIVGNVMYGYMPSVSVIGRDIIGTFKFFIIYLVGIRIIVKNNIRLNSKKIISTAKIIITVIFVFGIVNLLVNTGIADEVRYGLRSYKFIYSHYTYLVYNEVLLYSILATEDKRNAVFKIMSLLSIAATFRTKGFITIAFILAYYLLNFAKKKRISFKDIFKPVYIAPIGIVCFFISKSKIQQYLSWGASQSIRVGVHSVGLKIANDHFPFGTGFGTFGTNISYKNQSQLYNIYNSLNYSHLMNYGYATMSDVYWPSIYVQFGYIGMIVYVILIIQICKDLLNNAMLNNRCKFSILLILFYMVSASLSEATFSNESGAFSAVVILIIVAISRKNALIKCDCKDNEGINCG</sequence>
<keyword evidence="1" id="KW-1133">Transmembrane helix</keyword>
<evidence type="ECO:0000313" key="4">
    <source>
        <dbReference type="EMBL" id="TYL61156.1"/>
    </source>
</evidence>
<reference evidence="5" key="1">
    <citation type="submission" date="2015-05" db="EMBL/GenBank/DDBJ databases">
        <authorList>
            <consortium name="Pathogen Informatics"/>
        </authorList>
    </citation>
    <scope>NUCLEOTIDE SEQUENCE [LARGE SCALE GENOMIC DNA]</scope>
    <source>
        <strain evidence="5">T1-815</strain>
    </source>
</reference>
<evidence type="ECO:0000256" key="1">
    <source>
        <dbReference type="SAM" id="Phobius"/>
    </source>
</evidence>
<gene>
    <name evidence="4" type="ORF">FYL31_02425</name>
    <name evidence="3" type="ORF">GKE44_11115</name>
    <name evidence="2" type="ORF">T1815_21941</name>
</gene>
<evidence type="ECO:0000313" key="7">
    <source>
        <dbReference type="Proteomes" id="UP000465607"/>
    </source>
</evidence>
<keyword evidence="5" id="KW-1185">Reference proteome</keyword>
<feature type="transmembrane region" description="Helical" evidence="1">
    <location>
        <begin position="88"/>
        <end position="109"/>
    </location>
</feature>
<reference evidence="3 7" key="3">
    <citation type="journal article" date="2019" name="Nat. Med.">
        <title>A library of human gut bacterial isolates paired with longitudinal multiomics data enables mechanistic microbiome research.</title>
        <authorList>
            <person name="Poyet M."/>
            <person name="Groussin M."/>
            <person name="Gibbons S.M."/>
            <person name="Avila-Pacheco J."/>
            <person name="Jiang X."/>
            <person name="Kearney S.M."/>
            <person name="Perrotta A.R."/>
            <person name="Berdy B."/>
            <person name="Zhao S."/>
            <person name="Lieberman T.D."/>
            <person name="Swanson P.K."/>
            <person name="Smith M."/>
            <person name="Roesemann S."/>
            <person name="Alexander J.E."/>
            <person name="Rich S.A."/>
            <person name="Livny J."/>
            <person name="Vlamakis H."/>
            <person name="Clish C."/>
            <person name="Bullock K."/>
            <person name="Deik A."/>
            <person name="Scott J."/>
            <person name="Pierce K.A."/>
            <person name="Xavier R.J."/>
            <person name="Alm E.J."/>
        </authorList>
    </citation>
    <scope>NUCLEOTIDE SEQUENCE [LARGE SCALE GENOMIC DNA]</scope>
    <source>
        <strain evidence="3 7">BIOML-A5</strain>
    </source>
</reference>
<accession>A0A0M6WQC0</accession>
<evidence type="ECO:0000313" key="5">
    <source>
        <dbReference type="Proteomes" id="UP000049472"/>
    </source>
</evidence>
<keyword evidence="1" id="KW-0812">Transmembrane</keyword>
<feature type="transmembrane region" description="Helical" evidence="1">
    <location>
        <begin position="190"/>
        <end position="217"/>
    </location>
</feature>
<feature type="transmembrane region" description="Helical" evidence="1">
    <location>
        <begin position="323"/>
        <end position="343"/>
    </location>
</feature>
<name>A0A0M6WQC0_9FIRM</name>
<protein>
    <recommendedName>
        <fullName evidence="8">O-antigen ligase domain-containing protein</fullName>
    </recommendedName>
</protein>
<evidence type="ECO:0000313" key="6">
    <source>
        <dbReference type="Proteomes" id="UP000324327"/>
    </source>
</evidence>
<feature type="transmembrane region" description="Helical" evidence="1">
    <location>
        <begin position="121"/>
        <end position="142"/>
    </location>
</feature>
<dbReference type="EMBL" id="VSTF01000002">
    <property type="protein sequence ID" value="TYL61156.1"/>
    <property type="molecule type" value="Genomic_DNA"/>
</dbReference>
<evidence type="ECO:0008006" key="8">
    <source>
        <dbReference type="Google" id="ProtNLM"/>
    </source>
</evidence>
<dbReference type="AlphaFoldDB" id="A0A0M6WQC0"/>
<feature type="transmembrane region" description="Helical" evidence="1">
    <location>
        <begin position="388"/>
        <end position="405"/>
    </location>
</feature>